<evidence type="ECO:0000313" key="2">
    <source>
        <dbReference type="EMBL" id="KAE9090306.1"/>
    </source>
</evidence>
<feature type="region of interest" description="Disordered" evidence="1">
    <location>
        <begin position="1"/>
        <end position="25"/>
    </location>
</feature>
<sequence length="284" mass="30259">MEKPSESATGELTTGSDEETTRTTTVNVCNGARCRCLEALPVVVKHVNNLPSKKAEVNSSVVPVKKRTDSEESDSPVTKTSVPGSSKPEYVQDEAGNAQLASVPEEPSVESEDGTTPSKFNEESGESLDEPALGADAAPPPEESPPPSCLTLHEGRIGCSRGEDAIDALGSHTGCVEDPDDVLNYVCFVKDGGAKKEKRKPDLREVENRPKPEVSPNVDREDFVPEGKRVICSVEGFEATSVGFIDSLPAELLIDTGAIGSLVDSRVLASSAWRRPHCDRTMAV</sequence>
<dbReference type="EMBL" id="QXFX01001436">
    <property type="protein sequence ID" value="KAE9090306.1"/>
    <property type="molecule type" value="Genomic_DNA"/>
</dbReference>
<reference evidence="2 3" key="1">
    <citation type="submission" date="2018-09" db="EMBL/GenBank/DDBJ databases">
        <title>Genomic investigation of the strawberry pathogen Phytophthora fragariae indicates pathogenicity is determined by transcriptional variation in three key races.</title>
        <authorList>
            <person name="Adams T.M."/>
            <person name="Armitage A.D."/>
            <person name="Sobczyk M.K."/>
            <person name="Bates H.J."/>
            <person name="Dunwell J.M."/>
            <person name="Nellist C.F."/>
            <person name="Harrison R.J."/>
        </authorList>
    </citation>
    <scope>NUCLEOTIDE SEQUENCE [LARGE SCALE GENOMIC DNA]</scope>
    <source>
        <strain evidence="2 3">ONT-3</strain>
    </source>
</reference>
<evidence type="ECO:0008006" key="4">
    <source>
        <dbReference type="Google" id="ProtNLM"/>
    </source>
</evidence>
<dbReference type="Proteomes" id="UP000488956">
    <property type="component" value="Unassembled WGS sequence"/>
</dbReference>
<feature type="compositionally biased region" description="Pro residues" evidence="1">
    <location>
        <begin position="138"/>
        <end position="148"/>
    </location>
</feature>
<feature type="compositionally biased region" description="Polar residues" evidence="1">
    <location>
        <begin position="1"/>
        <end position="12"/>
    </location>
</feature>
<protein>
    <recommendedName>
        <fullName evidence="4">Peptidase A2 domain-containing protein</fullName>
    </recommendedName>
</protein>
<comment type="caution">
    <text evidence="2">The sequence shown here is derived from an EMBL/GenBank/DDBJ whole genome shotgun (WGS) entry which is preliminary data.</text>
</comment>
<dbReference type="AlphaFoldDB" id="A0A6G0KKG3"/>
<name>A0A6G0KKG3_9STRA</name>
<proteinExistence type="predicted"/>
<accession>A0A6G0KKG3</accession>
<evidence type="ECO:0000313" key="3">
    <source>
        <dbReference type="Proteomes" id="UP000488956"/>
    </source>
</evidence>
<evidence type="ECO:0000256" key="1">
    <source>
        <dbReference type="SAM" id="MobiDB-lite"/>
    </source>
</evidence>
<gene>
    <name evidence="2" type="ORF">PF010_g18638</name>
</gene>
<feature type="compositionally biased region" description="Polar residues" evidence="1">
    <location>
        <begin position="75"/>
        <end position="84"/>
    </location>
</feature>
<feature type="region of interest" description="Disordered" evidence="1">
    <location>
        <begin position="53"/>
        <end position="155"/>
    </location>
</feature>
<feature type="region of interest" description="Disordered" evidence="1">
    <location>
        <begin position="197"/>
        <end position="220"/>
    </location>
</feature>
<organism evidence="2 3">
    <name type="scientific">Phytophthora fragariae</name>
    <dbReference type="NCBI Taxonomy" id="53985"/>
    <lineage>
        <taxon>Eukaryota</taxon>
        <taxon>Sar</taxon>
        <taxon>Stramenopiles</taxon>
        <taxon>Oomycota</taxon>
        <taxon>Peronosporomycetes</taxon>
        <taxon>Peronosporales</taxon>
        <taxon>Peronosporaceae</taxon>
        <taxon>Phytophthora</taxon>
    </lineage>
</organism>